<protein>
    <submittedName>
        <fullName evidence="6">Transcriptional regulator, LysR family</fullName>
    </submittedName>
</protein>
<name>A0A1N7MA51_9GAMM</name>
<dbReference type="AlphaFoldDB" id="A0A1N7MA51"/>
<dbReference type="RefSeq" id="WP_054340327.1">
    <property type="nucleotide sequence ID" value="NZ_FTOE01000005.1"/>
</dbReference>
<evidence type="ECO:0000256" key="4">
    <source>
        <dbReference type="ARBA" id="ARBA00023163"/>
    </source>
</evidence>
<dbReference type="EMBL" id="FTOE01000005">
    <property type="protein sequence ID" value="SIS82947.1"/>
    <property type="molecule type" value="Genomic_DNA"/>
</dbReference>
<dbReference type="PANTHER" id="PTHR30537">
    <property type="entry name" value="HTH-TYPE TRANSCRIPTIONAL REGULATOR"/>
    <property type="match status" value="1"/>
</dbReference>
<dbReference type="FunFam" id="1.10.10.10:FF:000001">
    <property type="entry name" value="LysR family transcriptional regulator"/>
    <property type="match status" value="1"/>
</dbReference>
<organism evidence="6 7">
    <name type="scientific">Neptunomonas antarctica</name>
    <dbReference type="NCBI Taxonomy" id="619304"/>
    <lineage>
        <taxon>Bacteria</taxon>
        <taxon>Pseudomonadati</taxon>
        <taxon>Pseudomonadota</taxon>
        <taxon>Gammaproteobacteria</taxon>
        <taxon>Oceanospirillales</taxon>
        <taxon>Oceanospirillaceae</taxon>
        <taxon>Neptunomonas</taxon>
    </lineage>
</organism>
<dbReference type="Gene3D" id="3.40.190.290">
    <property type="match status" value="1"/>
</dbReference>
<dbReference type="InterPro" id="IPR000847">
    <property type="entry name" value="LysR_HTH_N"/>
</dbReference>
<dbReference type="InterPro" id="IPR036390">
    <property type="entry name" value="WH_DNA-bd_sf"/>
</dbReference>
<evidence type="ECO:0000313" key="6">
    <source>
        <dbReference type="EMBL" id="SIS82947.1"/>
    </source>
</evidence>
<keyword evidence="7" id="KW-1185">Reference proteome</keyword>
<reference evidence="7" key="1">
    <citation type="submission" date="2017-01" db="EMBL/GenBank/DDBJ databases">
        <authorList>
            <person name="Varghese N."/>
            <person name="Submissions S."/>
        </authorList>
    </citation>
    <scope>NUCLEOTIDE SEQUENCE [LARGE SCALE GENOMIC DNA]</scope>
    <source>
        <strain evidence="7">DSM 22306</strain>
    </source>
</reference>
<dbReference type="SUPFAM" id="SSF53850">
    <property type="entry name" value="Periplasmic binding protein-like II"/>
    <property type="match status" value="1"/>
</dbReference>
<dbReference type="STRING" id="619304.SAMN05421760_105304"/>
<accession>A0A1N7MA51</accession>
<dbReference type="GO" id="GO:0043565">
    <property type="term" value="F:sequence-specific DNA binding"/>
    <property type="evidence" value="ECO:0007669"/>
    <property type="project" value="TreeGrafter"/>
</dbReference>
<gene>
    <name evidence="6" type="ORF">SAMN05421760_105304</name>
</gene>
<dbReference type="Pfam" id="PF00126">
    <property type="entry name" value="HTH_1"/>
    <property type="match status" value="1"/>
</dbReference>
<keyword evidence="3" id="KW-0238">DNA-binding</keyword>
<feature type="domain" description="HTH lysR-type" evidence="5">
    <location>
        <begin position="1"/>
        <end position="59"/>
    </location>
</feature>
<comment type="similarity">
    <text evidence="1">Belongs to the LysR transcriptional regulatory family.</text>
</comment>
<evidence type="ECO:0000256" key="2">
    <source>
        <dbReference type="ARBA" id="ARBA00023015"/>
    </source>
</evidence>
<dbReference type="GO" id="GO:0003700">
    <property type="term" value="F:DNA-binding transcription factor activity"/>
    <property type="evidence" value="ECO:0007669"/>
    <property type="project" value="InterPro"/>
</dbReference>
<evidence type="ECO:0000313" key="7">
    <source>
        <dbReference type="Proteomes" id="UP000185999"/>
    </source>
</evidence>
<dbReference type="PRINTS" id="PR00039">
    <property type="entry name" value="HTHLYSR"/>
</dbReference>
<dbReference type="InterPro" id="IPR036388">
    <property type="entry name" value="WH-like_DNA-bd_sf"/>
</dbReference>
<dbReference type="PANTHER" id="PTHR30537:SF35">
    <property type="entry name" value="TRANSCRIPTIONAL REGULATORY PROTEIN"/>
    <property type="match status" value="1"/>
</dbReference>
<keyword evidence="2" id="KW-0805">Transcription regulation</keyword>
<dbReference type="InterPro" id="IPR005119">
    <property type="entry name" value="LysR_subst-bd"/>
</dbReference>
<dbReference type="CDD" id="cd08422">
    <property type="entry name" value="PBP2_CrgA_like"/>
    <property type="match status" value="1"/>
</dbReference>
<dbReference type="Gene3D" id="1.10.10.10">
    <property type="entry name" value="Winged helix-like DNA-binding domain superfamily/Winged helix DNA-binding domain"/>
    <property type="match status" value="1"/>
</dbReference>
<dbReference type="InterPro" id="IPR058163">
    <property type="entry name" value="LysR-type_TF_proteobact-type"/>
</dbReference>
<dbReference type="Proteomes" id="UP000185999">
    <property type="component" value="Unassembled WGS sequence"/>
</dbReference>
<dbReference type="PROSITE" id="PS50931">
    <property type="entry name" value="HTH_LYSR"/>
    <property type="match status" value="1"/>
</dbReference>
<proteinExistence type="inferred from homology"/>
<sequence length="295" mass="32768">MNTLTLMETFAVVVEAGSFTAAAERLGLSKSFVSKQVSLLERDLGARLLYRTTRKLSLSEEGSQFYNHCKHIMAEAENARAEIMDSQSAPRGKIRITVPQSLIISGVGLLFIQFQHQYPDIDLNVIASGRVEDLVEEGIDIALRVGQLEDSSLLSRRLAECTFQVVASPEYVEKWGEPIQPADLTQHNCLIYGDSKLNRAWPFRMPSGESITVKVKGNLTSNDGTLIVDGMLNGLGIGFGPSFLFKKHVEEGALQLLLTRYYQQPTTISALYPLSRNLPRRVRILIDFLAKHLSG</sequence>
<dbReference type="SUPFAM" id="SSF46785">
    <property type="entry name" value="Winged helix' DNA-binding domain"/>
    <property type="match status" value="1"/>
</dbReference>
<dbReference type="GO" id="GO:0006351">
    <property type="term" value="P:DNA-templated transcription"/>
    <property type="evidence" value="ECO:0007669"/>
    <property type="project" value="TreeGrafter"/>
</dbReference>
<evidence type="ECO:0000256" key="1">
    <source>
        <dbReference type="ARBA" id="ARBA00009437"/>
    </source>
</evidence>
<evidence type="ECO:0000256" key="3">
    <source>
        <dbReference type="ARBA" id="ARBA00023125"/>
    </source>
</evidence>
<evidence type="ECO:0000259" key="5">
    <source>
        <dbReference type="PROSITE" id="PS50931"/>
    </source>
</evidence>
<dbReference type="Pfam" id="PF03466">
    <property type="entry name" value="LysR_substrate"/>
    <property type="match status" value="1"/>
</dbReference>
<dbReference type="OrthoDB" id="9815676at2"/>
<keyword evidence="4" id="KW-0804">Transcription</keyword>